<feature type="signal peptide" evidence="2">
    <location>
        <begin position="1"/>
        <end position="32"/>
    </location>
</feature>
<feature type="chain" id="PRO_5047135701" evidence="2">
    <location>
        <begin position="33"/>
        <end position="296"/>
    </location>
</feature>
<dbReference type="Proteomes" id="UP001523234">
    <property type="component" value="Unassembled WGS sequence"/>
</dbReference>
<protein>
    <submittedName>
        <fullName evidence="4">TPM domain-containing protein</fullName>
    </submittedName>
</protein>
<name>A0ABT0ZPT8_9LACO</name>
<dbReference type="Pfam" id="PF04536">
    <property type="entry name" value="TPM_phosphatase"/>
    <property type="match status" value="1"/>
</dbReference>
<keyword evidence="1" id="KW-1133">Transmembrane helix</keyword>
<reference evidence="4 5" key="1">
    <citation type="submission" date="2022-06" db="EMBL/GenBank/DDBJ databases">
        <title>Fructobacillus taiwanensis sp. nov., isolated from the honeybee.</title>
        <authorList>
            <person name="Chen Y.-S."/>
            <person name="Wang L.-T."/>
            <person name="Lee Y.-S."/>
            <person name="Chang Y.-C."/>
            <person name="Wu H.-C."/>
            <person name="Liao C.-Y."/>
            <person name="Chen W.-H."/>
            <person name="Deng J.-N."/>
            <person name="Wang Y.-H."/>
        </authorList>
    </citation>
    <scope>NUCLEOTIDE SEQUENCE [LARGE SCALE GENOMIC DNA]</scope>
    <source>
        <strain evidence="4 5">W13</strain>
    </source>
</reference>
<feature type="domain" description="TPM" evidence="3">
    <location>
        <begin position="50"/>
        <end position="164"/>
    </location>
</feature>
<keyword evidence="1" id="KW-0812">Transmembrane</keyword>
<keyword evidence="1" id="KW-0472">Membrane</keyword>
<dbReference type="PANTHER" id="PTHR30373:SF2">
    <property type="entry name" value="UPF0603 PROTEIN YGCG"/>
    <property type="match status" value="1"/>
</dbReference>
<evidence type="ECO:0000256" key="1">
    <source>
        <dbReference type="SAM" id="Phobius"/>
    </source>
</evidence>
<sequence>MLKEMNHPFNRRKSFLLLITSTLLFLFTVGMAASADDPGQLKPNSDNPFITDRAKILTDETKQVINQQNQKASQDEKQPQIAVLTVDSTDGMSIADFTNELTLGKNWKVGQKKEDNGILVVFAKNGGQNKIRVATGTGAESYLPDGKIHQLFIKNQENLKSQDMEKVDLGIKQLLLDIEASYNQALGGASEKKDPLKAVKSGPGMIVAGMLAIVLILLIIAVWKSLSSYQAKDPEQRDPSSGAGDFFWGFLLGDLLSSGHHHSSYWDDDDDHFGGGGGFGGGGFGGGDFGGGGSDF</sequence>
<feature type="transmembrane region" description="Helical" evidence="1">
    <location>
        <begin position="202"/>
        <end position="223"/>
    </location>
</feature>
<keyword evidence="5" id="KW-1185">Reference proteome</keyword>
<comment type="caution">
    <text evidence="4">The sequence shown here is derived from an EMBL/GenBank/DDBJ whole genome shotgun (WGS) entry which is preliminary data.</text>
</comment>
<dbReference type="EMBL" id="JAMWYK010000002">
    <property type="protein sequence ID" value="MCO0832002.1"/>
    <property type="molecule type" value="Genomic_DNA"/>
</dbReference>
<accession>A0ABT0ZPT8</accession>
<evidence type="ECO:0000313" key="4">
    <source>
        <dbReference type="EMBL" id="MCO0832002.1"/>
    </source>
</evidence>
<dbReference type="Gene3D" id="3.10.310.50">
    <property type="match status" value="1"/>
</dbReference>
<dbReference type="RefSeq" id="WP_252442761.1">
    <property type="nucleotide sequence ID" value="NZ_JAMWYK010000002.1"/>
</dbReference>
<evidence type="ECO:0000256" key="2">
    <source>
        <dbReference type="SAM" id="SignalP"/>
    </source>
</evidence>
<evidence type="ECO:0000313" key="5">
    <source>
        <dbReference type="Proteomes" id="UP001523234"/>
    </source>
</evidence>
<organism evidence="4 5">
    <name type="scientific">Fructobacillus apis</name>
    <dbReference type="NCBI Taxonomy" id="2935017"/>
    <lineage>
        <taxon>Bacteria</taxon>
        <taxon>Bacillati</taxon>
        <taxon>Bacillota</taxon>
        <taxon>Bacilli</taxon>
        <taxon>Lactobacillales</taxon>
        <taxon>Lactobacillaceae</taxon>
        <taxon>Fructobacillus</taxon>
    </lineage>
</organism>
<gene>
    <name evidence="4" type="ORF">NFX39_02695</name>
</gene>
<proteinExistence type="predicted"/>
<evidence type="ECO:0000259" key="3">
    <source>
        <dbReference type="Pfam" id="PF04536"/>
    </source>
</evidence>
<keyword evidence="2" id="KW-0732">Signal</keyword>
<dbReference type="InterPro" id="IPR007621">
    <property type="entry name" value="TPM_dom"/>
</dbReference>
<dbReference type="PANTHER" id="PTHR30373">
    <property type="entry name" value="UPF0603 PROTEIN YGCG"/>
    <property type="match status" value="1"/>
</dbReference>